<reference evidence="1 2" key="1">
    <citation type="submission" date="2023-06" db="EMBL/GenBank/DDBJ databases">
        <title>Thiopseudomonas sp. CY1220 draft genome sequence.</title>
        <authorList>
            <person name="Zhao G."/>
            <person name="An M."/>
        </authorList>
    </citation>
    <scope>NUCLEOTIDE SEQUENCE [LARGE SCALE GENOMIC DNA]</scope>
    <source>
        <strain evidence="1 2">CY1220</strain>
    </source>
</reference>
<evidence type="ECO:0000313" key="2">
    <source>
        <dbReference type="Proteomes" id="UP001241056"/>
    </source>
</evidence>
<accession>A0ABT7STK0</accession>
<dbReference type="RefSeq" id="WP_289411704.1">
    <property type="nucleotide sequence ID" value="NZ_JAUCDY010000017.1"/>
</dbReference>
<organism evidence="1 2">
    <name type="scientific">Thiopseudomonas acetoxidans</name>
    <dbReference type="NCBI Taxonomy" id="3041622"/>
    <lineage>
        <taxon>Bacteria</taxon>
        <taxon>Pseudomonadati</taxon>
        <taxon>Pseudomonadota</taxon>
        <taxon>Gammaproteobacteria</taxon>
        <taxon>Pseudomonadales</taxon>
        <taxon>Pseudomonadaceae</taxon>
        <taxon>Thiopseudomonas</taxon>
    </lineage>
</organism>
<gene>
    <name evidence="1" type="ORF">QEZ41_11330</name>
</gene>
<dbReference type="InterPro" id="IPR009387">
    <property type="entry name" value="HigB-2"/>
</dbReference>
<protein>
    <submittedName>
        <fullName evidence="1">Transcriptional regulator</fullName>
    </submittedName>
</protein>
<name>A0ABT7STK0_9GAMM</name>
<evidence type="ECO:0000313" key="1">
    <source>
        <dbReference type="EMBL" id="MDM7858854.1"/>
    </source>
</evidence>
<sequence length="108" mass="12639">MYTICETSIFNKYYPDYWTDEEYSDFKIFLATNPNAGDVEPDTGGIRKIRWHSSTKGKRSGVRVIYYNKLTNGQIWLLTIYGKSAIELLDKKTLRKYVEALNESLIRN</sequence>
<dbReference type="PIRSF" id="PIRSF039032">
    <property type="entry name" value="HigB-2"/>
    <property type="match status" value="1"/>
</dbReference>
<dbReference type="EMBL" id="JAUCDY010000017">
    <property type="protein sequence ID" value="MDM7858854.1"/>
    <property type="molecule type" value="Genomic_DNA"/>
</dbReference>
<keyword evidence="2" id="KW-1185">Reference proteome</keyword>
<comment type="caution">
    <text evidence="1">The sequence shown here is derived from an EMBL/GenBank/DDBJ whole genome shotgun (WGS) entry which is preliminary data.</text>
</comment>
<dbReference type="Proteomes" id="UP001241056">
    <property type="component" value="Unassembled WGS sequence"/>
</dbReference>
<proteinExistence type="predicted"/>